<dbReference type="Gene3D" id="3.20.20.140">
    <property type="entry name" value="Metal-dependent hydrolases"/>
    <property type="match status" value="1"/>
</dbReference>
<proteinExistence type="predicted"/>
<evidence type="ECO:0000313" key="2">
    <source>
        <dbReference type="Proteomes" id="UP000485058"/>
    </source>
</evidence>
<organism evidence="1 2">
    <name type="scientific">Haematococcus lacustris</name>
    <name type="common">Green alga</name>
    <name type="synonym">Haematococcus pluvialis</name>
    <dbReference type="NCBI Taxonomy" id="44745"/>
    <lineage>
        <taxon>Eukaryota</taxon>
        <taxon>Viridiplantae</taxon>
        <taxon>Chlorophyta</taxon>
        <taxon>core chlorophytes</taxon>
        <taxon>Chlorophyceae</taxon>
        <taxon>CS clade</taxon>
        <taxon>Chlamydomonadales</taxon>
        <taxon>Haematococcaceae</taxon>
        <taxon>Haematococcus</taxon>
    </lineage>
</organism>
<evidence type="ECO:0000313" key="1">
    <source>
        <dbReference type="EMBL" id="GFH23763.1"/>
    </source>
</evidence>
<feature type="non-terminal residue" evidence="1">
    <location>
        <position position="1"/>
    </location>
</feature>
<name>A0A699ZM73_HAELA</name>
<dbReference type="Proteomes" id="UP000485058">
    <property type="component" value="Unassembled WGS sequence"/>
</dbReference>
<dbReference type="AlphaFoldDB" id="A0A699ZM73"/>
<accession>A0A699ZM73</accession>
<comment type="caution">
    <text evidence="1">The sequence shown here is derived from an EMBL/GenBank/DDBJ whole genome shotgun (WGS) entry which is preliminary data.</text>
</comment>
<sequence length="108" mass="11661">MMALLSSTPSEELPPRIMLHSFNGPPDSIKQLLALPRGVGSRLYFSFSATINARSGAGRDKLVARIRAATELLTANFEAFYDSFLPPGYVMQRRVQAGPEAAPGNPAL</sequence>
<feature type="non-terminal residue" evidence="1">
    <location>
        <position position="108"/>
    </location>
</feature>
<protein>
    <submittedName>
        <fullName evidence="1">Uncharacterized protein</fullName>
    </submittedName>
</protein>
<reference evidence="1 2" key="1">
    <citation type="submission" date="2020-02" db="EMBL/GenBank/DDBJ databases">
        <title>Draft genome sequence of Haematococcus lacustris strain NIES-144.</title>
        <authorList>
            <person name="Morimoto D."/>
            <person name="Nakagawa S."/>
            <person name="Yoshida T."/>
            <person name="Sawayama S."/>
        </authorList>
    </citation>
    <scope>NUCLEOTIDE SEQUENCE [LARGE SCALE GENOMIC DNA]</scope>
    <source>
        <strain evidence="1 2">NIES-144</strain>
    </source>
</reference>
<dbReference type="EMBL" id="BLLF01002357">
    <property type="protein sequence ID" value="GFH23763.1"/>
    <property type="molecule type" value="Genomic_DNA"/>
</dbReference>
<keyword evidence="2" id="KW-1185">Reference proteome</keyword>
<gene>
    <name evidence="1" type="ORF">HaLaN_21430</name>
</gene>